<accession>A0A2W7NFB4</accession>
<proteinExistence type="inferred from homology"/>
<keyword evidence="2" id="KW-0560">Oxidoreductase</keyword>
<dbReference type="PANTHER" id="PTHR11091">
    <property type="entry name" value="OXIDOREDUCTASE-RELATED"/>
    <property type="match status" value="1"/>
</dbReference>
<protein>
    <submittedName>
        <fullName evidence="3">LDH2 family malate/lactate/ureidoglycolate dehydrogenase</fullName>
    </submittedName>
</protein>
<sequence>MIYTASQLETFTRNIFIKMGSTAQDAETAAKVLISADLRGVDSHGVARLSGYVRLWEKERLNATPQVKIIHETPSTAVVDGDLGAGLVVAPKAMAIAIEKARTAGSGWVAVQNSNHFGIAGYHSMMALDHDMIGFAMTNASPLVAPTFSKSKFLGTNPISVAIPAGNQPPLVIDMATTSVANGKLEVLQRKNMSMPEGWAQDENGNPTTDAAILKKGGAMLPLGSDRTHGSHKGYCLSSWVDIFSAVLSGANYGPWVPPFVAYIDPISESVGKGIGHFVGAWRVDAFRPADEFKHHMDNWIETFRKAVPVDGEEKVLIPGDPEREITAQRLKDGIDLLQPVVEDLMALGQKMGVEL</sequence>
<dbReference type="AlphaFoldDB" id="A0A2W7NFB4"/>
<evidence type="ECO:0000313" key="4">
    <source>
        <dbReference type="Proteomes" id="UP000249239"/>
    </source>
</evidence>
<reference evidence="3 4" key="1">
    <citation type="submission" date="2018-06" db="EMBL/GenBank/DDBJ databases">
        <title>Genomic Encyclopedia of Archaeal and Bacterial Type Strains, Phase II (KMG-II): from individual species to whole genera.</title>
        <authorList>
            <person name="Goeker M."/>
        </authorList>
    </citation>
    <scope>NUCLEOTIDE SEQUENCE [LARGE SCALE GENOMIC DNA]</scope>
    <source>
        <strain evidence="3 4">DSM 6779</strain>
    </source>
</reference>
<keyword evidence="4" id="KW-1185">Reference proteome</keyword>
<evidence type="ECO:0000313" key="3">
    <source>
        <dbReference type="EMBL" id="PZX18173.1"/>
    </source>
</evidence>
<dbReference type="InterPro" id="IPR036111">
    <property type="entry name" value="Mal/L-sulfo/L-lacto_DH-like_sf"/>
</dbReference>
<dbReference type="Gene3D" id="1.10.1530.10">
    <property type="match status" value="1"/>
</dbReference>
<evidence type="ECO:0000256" key="2">
    <source>
        <dbReference type="ARBA" id="ARBA00023002"/>
    </source>
</evidence>
<dbReference type="Gene3D" id="3.30.1370.60">
    <property type="entry name" value="Hypothetical oxidoreductase yiak, domain 2"/>
    <property type="match status" value="1"/>
</dbReference>
<dbReference type="OrthoDB" id="9769447at2"/>
<dbReference type="EMBL" id="QKZK01000007">
    <property type="protein sequence ID" value="PZX18173.1"/>
    <property type="molecule type" value="Genomic_DNA"/>
</dbReference>
<gene>
    <name evidence="3" type="ORF">LX69_01213</name>
</gene>
<dbReference type="InterPro" id="IPR043143">
    <property type="entry name" value="Mal/L-sulf/L-lact_DH-like_NADP"/>
</dbReference>
<evidence type="ECO:0000256" key="1">
    <source>
        <dbReference type="ARBA" id="ARBA00006056"/>
    </source>
</evidence>
<dbReference type="GO" id="GO:0016491">
    <property type="term" value="F:oxidoreductase activity"/>
    <property type="evidence" value="ECO:0007669"/>
    <property type="project" value="UniProtKB-KW"/>
</dbReference>
<dbReference type="RefSeq" id="WP_111444908.1">
    <property type="nucleotide sequence ID" value="NZ_QKZK01000007.1"/>
</dbReference>
<comment type="similarity">
    <text evidence="1">Belongs to the LDH2/MDH2 oxidoreductase family.</text>
</comment>
<dbReference type="InterPro" id="IPR003767">
    <property type="entry name" value="Malate/L-lactate_DH-like"/>
</dbReference>
<dbReference type="Pfam" id="PF02615">
    <property type="entry name" value="Ldh_2"/>
    <property type="match status" value="1"/>
</dbReference>
<name>A0A2W7NFB4_9BACT</name>
<dbReference type="Proteomes" id="UP000249239">
    <property type="component" value="Unassembled WGS sequence"/>
</dbReference>
<comment type="caution">
    <text evidence="3">The sequence shown here is derived from an EMBL/GenBank/DDBJ whole genome shotgun (WGS) entry which is preliminary data.</text>
</comment>
<organism evidence="3 4">
    <name type="scientific">Breznakibacter xylanolyticus</name>
    <dbReference type="NCBI Taxonomy" id="990"/>
    <lineage>
        <taxon>Bacteria</taxon>
        <taxon>Pseudomonadati</taxon>
        <taxon>Bacteroidota</taxon>
        <taxon>Bacteroidia</taxon>
        <taxon>Marinilabiliales</taxon>
        <taxon>Marinilabiliaceae</taxon>
        <taxon>Breznakibacter</taxon>
    </lineage>
</organism>
<dbReference type="InterPro" id="IPR043144">
    <property type="entry name" value="Mal/L-sulf/L-lact_DH-like_ah"/>
</dbReference>
<dbReference type="SUPFAM" id="SSF89733">
    <property type="entry name" value="L-sulfolactate dehydrogenase-like"/>
    <property type="match status" value="1"/>
</dbReference>
<dbReference type="PANTHER" id="PTHR11091:SF0">
    <property type="entry name" value="MALATE DEHYDROGENASE"/>
    <property type="match status" value="1"/>
</dbReference>